<dbReference type="RefSeq" id="XP_021564326.1">
    <property type="nucleotide sequence ID" value="XM_021708651.1"/>
</dbReference>
<feature type="region of interest" description="Disordered" evidence="2">
    <location>
        <begin position="135"/>
        <end position="154"/>
    </location>
</feature>
<dbReference type="InterPro" id="IPR012674">
    <property type="entry name" value="Calycin"/>
</dbReference>
<feature type="non-terminal residue" evidence="5">
    <location>
        <position position="192"/>
    </location>
</feature>
<dbReference type="PANTHER" id="PTHR11430">
    <property type="entry name" value="LIPOCALIN"/>
    <property type="match status" value="1"/>
</dbReference>
<dbReference type="InterPro" id="IPR002345">
    <property type="entry name" value="Lipocalin"/>
</dbReference>
<organism evidence="4 5">
    <name type="scientific">Carlito syrichta</name>
    <name type="common">Philippine tarsier</name>
    <name type="synonym">Tarsius syrichta</name>
    <dbReference type="NCBI Taxonomy" id="1868482"/>
    <lineage>
        <taxon>Eukaryota</taxon>
        <taxon>Metazoa</taxon>
        <taxon>Chordata</taxon>
        <taxon>Craniata</taxon>
        <taxon>Vertebrata</taxon>
        <taxon>Euteleostomi</taxon>
        <taxon>Mammalia</taxon>
        <taxon>Eutheria</taxon>
        <taxon>Euarchontoglires</taxon>
        <taxon>Primates</taxon>
        <taxon>Haplorrhini</taxon>
        <taxon>Tarsiiformes</taxon>
        <taxon>Tarsiidae</taxon>
        <taxon>Carlito</taxon>
    </lineage>
</organism>
<feature type="compositionally biased region" description="Low complexity" evidence="2">
    <location>
        <begin position="138"/>
        <end position="154"/>
    </location>
</feature>
<dbReference type="KEGG" id="csyr:103251631"/>
<reference evidence="5" key="1">
    <citation type="submission" date="2025-08" db="UniProtKB">
        <authorList>
            <consortium name="RefSeq"/>
        </authorList>
    </citation>
    <scope>IDENTIFICATION</scope>
</reference>
<dbReference type="Proteomes" id="UP000189704">
    <property type="component" value="Unplaced"/>
</dbReference>
<sequence>MGPRRVLWLLLTLPRVLQGQTSQPVPGPNPGPSFQGKQFQGTWFVLGLAGNTLGHEHRTLLRPFMATFELLAGGRLGVLNTMVRAQSCVGSWVAGRSWSLPPWTRDKFACLVRAQGLSDQNIVFPDVIALGPRGGHGRASVRGGSGRPRGAASACSQSAARASGGCHGSRSLCHPGLPCPGHSPPPRPVPPP</sequence>
<protein>
    <submittedName>
        <fullName evidence="5">Epididymal-specific lipocalin-12-like</fullName>
    </submittedName>
</protein>
<evidence type="ECO:0000256" key="3">
    <source>
        <dbReference type="SAM" id="SignalP"/>
    </source>
</evidence>
<dbReference type="GO" id="GO:0005615">
    <property type="term" value="C:extracellular space"/>
    <property type="evidence" value="ECO:0007669"/>
    <property type="project" value="TreeGrafter"/>
</dbReference>
<comment type="similarity">
    <text evidence="1">Belongs to the calycin superfamily. Lipocalin family.</text>
</comment>
<evidence type="ECO:0000313" key="4">
    <source>
        <dbReference type="Proteomes" id="UP000189704"/>
    </source>
</evidence>
<dbReference type="OrthoDB" id="9664333at2759"/>
<dbReference type="Gene3D" id="2.40.128.20">
    <property type="match status" value="2"/>
</dbReference>
<evidence type="ECO:0000313" key="5">
    <source>
        <dbReference type="RefSeq" id="XP_021564326.1"/>
    </source>
</evidence>
<dbReference type="AlphaFoldDB" id="A0A3Q0DMV6"/>
<dbReference type="PANTHER" id="PTHR11430:SF12">
    <property type="entry name" value="EPIDIDYMAL-SPECIFIC LIPOCALIN-12"/>
    <property type="match status" value="1"/>
</dbReference>
<proteinExistence type="inferred from homology"/>
<accession>A0A3Q0DMV6</accession>
<dbReference type="STRING" id="1868482.ENSTSYP00000020599"/>
<keyword evidence="3" id="KW-0732">Signal</keyword>
<keyword evidence="4" id="KW-1185">Reference proteome</keyword>
<name>A0A3Q0DMV6_CARSF</name>
<evidence type="ECO:0000256" key="2">
    <source>
        <dbReference type="SAM" id="MobiDB-lite"/>
    </source>
</evidence>
<gene>
    <name evidence="5" type="primary">LOC103251631</name>
</gene>
<feature type="chain" id="PRO_5018113122" evidence="3">
    <location>
        <begin position="20"/>
        <end position="192"/>
    </location>
</feature>
<dbReference type="GO" id="GO:0036094">
    <property type="term" value="F:small molecule binding"/>
    <property type="evidence" value="ECO:0007669"/>
    <property type="project" value="InterPro"/>
</dbReference>
<dbReference type="GeneID" id="103251631"/>
<evidence type="ECO:0000256" key="1">
    <source>
        <dbReference type="ARBA" id="ARBA00006889"/>
    </source>
</evidence>
<feature type="signal peptide" evidence="3">
    <location>
        <begin position="1"/>
        <end position="19"/>
    </location>
</feature>
<dbReference type="SUPFAM" id="SSF50814">
    <property type="entry name" value="Lipocalins"/>
    <property type="match status" value="1"/>
</dbReference>